<evidence type="ECO:0000259" key="5">
    <source>
        <dbReference type="PROSITE" id="PS50830"/>
    </source>
</evidence>
<accession>A0A1T4W1F8</accession>
<dbReference type="STRING" id="1121442.SAMN02745702_01411"/>
<feature type="domain" description="TNase-like" evidence="5">
    <location>
        <begin position="46"/>
        <end position="167"/>
    </location>
</feature>
<protein>
    <submittedName>
        <fullName evidence="6">Micrococcal nuclease</fullName>
    </submittedName>
</protein>
<dbReference type="Pfam" id="PF00565">
    <property type="entry name" value="SNase"/>
    <property type="match status" value="1"/>
</dbReference>
<evidence type="ECO:0000256" key="3">
    <source>
        <dbReference type="ARBA" id="ARBA00022801"/>
    </source>
</evidence>
<feature type="chain" id="PRO_5013069395" evidence="4">
    <location>
        <begin position="30"/>
        <end position="248"/>
    </location>
</feature>
<dbReference type="SMART" id="SM00318">
    <property type="entry name" value="SNc"/>
    <property type="match status" value="1"/>
</dbReference>
<dbReference type="OrthoDB" id="4376109at2"/>
<evidence type="ECO:0000256" key="2">
    <source>
        <dbReference type="ARBA" id="ARBA00022759"/>
    </source>
</evidence>
<keyword evidence="2" id="KW-0255">Endonuclease</keyword>
<organism evidence="6 7">
    <name type="scientific">Desulfobaculum bizertense DSM 18034</name>
    <dbReference type="NCBI Taxonomy" id="1121442"/>
    <lineage>
        <taxon>Bacteria</taxon>
        <taxon>Pseudomonadati</taxon>
        <taxon>Thermodesulfobacteriota</taxon>
        <taxon>Desulfovibrionia</taxon>
        <taxon>Desulfovibrionales</taxon>
        <taxon>Desulfovibrionaceae</taxon>
        <taxon>Desulfobaculum</taxon>
    </lineage>
</organism>
<dbReference type="RefSeq" id="WP_078684704.1">
    <property type="nucleotide sequence ID" value="NZ_FUYA01000004.1"/>
</dbReference>
<evidence type="ECO:0000313" key="7">
    <source>
        <dbReference type="Proteomes" id="UP000189733"/>
    </source>
</evidence>
<dbReference type="AlphaFoldDB" id="A0A1T4W1F8"/>
<dbReference type="Gene3D" id="2.40.50.90">
    <property type="match status" value="1"/>
</dbReference>
<evidence type="ECO:0000313" key="6">
    <source>
        <dbReference type="EMBL" id="SKA71090.1"/>
    </source>
</evidence>
<dbReference type="InterPro" id="IPR016071">
    <property type="entry name" value="Staphylococal_nuclease_OB-fold"/>
</dbReference>
<proteinExistence type="predicted"/>
<reference evidence="6 7" key="1">
    <citation type="submission" date="2017-02" db="EMBL/GenBank/DDBJ databases">
        <authorList>
            <person name="Peterson S.W."/>
        </authorList>
    </citation>
    <scope>NUCLEOTIDE SEQUENCE [LARGE SCALE GENOMIC DNA]</scope>
    <source>
        <strain evidence="6 7">DSM 18034</strain>
    </source>
</reference>
<dbReference type="GO" id="GO:0004519">
    <property type="term" value="F:endonuclease activity"/>
    <property type="evidence" value="ECO:0007669"/>
    <property type="project" value="UniProtKB-KW"/>
</dbReference>
<dbReference type="GO" id="GO:0016787">
    <property type="term" value="F:hydrolase activity"/>
    <property type="evidence" value="ECO:0007669"/>
    <property type="project" value="UniProtKB-KW"/>
</dbReference>
<dbReference type="InterPro" id="IPR035437">
    <property type="entry name" value="SNase_OB-fold_sf"/>
</dbReference>
<name>A0A1T4W1F8_9BACT</name>
<evidence type="ECO:0000256" key="4">
    <source>
        <dbReference type="SAM" id="SignalP"/>
    </source>
</evidence>
<evidence type="ECO:0000256" key="1">
    <source>
        <dbReference type="ARBA" id="ARBA00022722"/>
    </source>
</evidence>
<keyword evidence="7" id="KW-1185">Reference proteome</keyword>
<keyword evidence="4" id="KW-0732">Signal</keyword>
<dbReference type="Proteomes" id="UP000189733">
    <property type="component" value="Unassembled WGS sequence"/>
</dbReference>
<dbReference type="PROSITE" id="PS50830">
    <property type="entry name" value="TNASE_3"/>
    <property type="match status" value="1"/>
</dbReference>
<dbReference type="PANTHER" id="PTHR12302:SF3">
    <property type="entry name" value="SERINE_THREONINE-PROTEIN KINASE 31"/>
    <property type="match status" value="1"/>
</dbReference>
<dbReference type="PANTHER" id="PTHR12302">
    <property type="entry name" value="EBNA2 BINDING PROTEIN P100"/>
    <property type="match status" value="1"/>
</dbReference>
<sequence>MRKKSIRLLLGACALCCVCFLLQGTSAHAARYVRAVTLKNVQAEWIPDGDTVHLRSGEKVRLVGIDTPETGKDGKPAQYGAKAAKKRLRHLVKGQQLTIRSVKPHRDKYDRILGEVFLPNGTLVNELLLREGHAYYYWFKGLPQQIKSRYRNAQNQAILGGAGFWPHILDKPLSQAPWVGNRRSRRAFPKGSYHAKRLSPRNQVLFLNLREALLKGYSPSRQYSPWREKAQKNLRKVLYRAMKSRYKL</sequence>
<gene>
    <name evidence="6" type="ORF">SAMN02745702_01411</name>
</gene>
<dbReference type="EMBL" id="FUYA01000004">
    <property type="protein sequence ID" value="SKA71090.1"/>
    <property type="molecule type" value="Genomic_DNA"/>
</dbReference>
<feature type="signal peptide" evidence="4">
    <location>
        <begin position="1"/>
        <end position="29"/>
    </location>
</feature>
<keyword evidence="3" id="KW-0378">Hydrolase</keyword>
<keyword evidence="1" id="KW-0540">Nuclease</keyword>
<dbReference type="SUPFAM" id="SSF50199">
    <property type="entry name" value="Staphylococcal nuclease"/>
    <property type="match status" value="1"/>
</dbReference>